<reference evidence="1 2" key="1">
    <citation type="journal article" date="2023" name="Insect Mol. Biol.">
        <title>Genome sequencing provides insights into the evolution of gene families encoding plant cell wall-degrading enzymes in longhorned beetles.</title>
        <authorList>
            <person name="Shin N.R."/>
            <person name="Okamura Y."/>
            <person name="Kirsch R."/>
            <person name="Pauchet Y."/>
        </authorList>
    </citation>
    <scope>NUCLEOTIDE SEQUENCE [LARGE SCALE GENOMIC DNA]</scope>
    <source>
        <strain evidence="1">EAD_L_NR</strain>
    </source>
</reference>
<dbReference type="GO" id="GO:0003676">
    <property type="term" value="F:nucleic acid binding"/>
    <property type="evidence" value="ECO:0007669"/>
    <property type="project" value="InterPro"/>
</dbReference>
<evidence type="ECO:0000313" key="1">
    <source>
        <dbReference type="EMBL" id="KAJ8911129.1"/>
    </source>
</evidence>
<evidence type="ECO:0008006" key="3">
    <source>
        <dbReference type="Google" id="ProtNLM"/>
    </source>
</evidence>
<name>A0AAV8VAB0_9CUCU</name>
<dbReference type="InterPro" id="IPR012337">
    <property type="entry name" value="RNaseH-like_sf"/>
</dbReference>
<comment type="caution">
    <text evidence="1">The sequence shown here is derived from an EMBL/GenBank/DDBJ whole genome shotgun (WGS) entry which is preliminary data.</text>
</comment>
<dbReference type="PANTHER" id="PTHR31511">
    <property type="entry name" value="PROTEIN CBG23764"/>
    <property type="match status" value="1"/>
</dbReference>
<dbReference type="Gene3D" id="3.30.420.10">
    <property type="entry name" value="Ribonuclease H-like superfamily/Ribonuclease H"/>
    <property type="match status" value="1"/>
</dbReference>
<dbReference type="SUPFAM" id="SSF56672">
    <property type="entry name" value="DNA/RNA polymerases"/>
    <property type="match status" value="1"/>
</dbReference>
<keyword evidence="2" id="KW-1185">Reference proteome</keyword>
<dbReference type="GO" id="GO:0000166">
    <property type="term" value="F:nucleotide binding"/>
    <property type="evidence" value="ECO:0007669"/>
    <property type="project" value="InterPro"/>
</dbReference>
<dbReference type="PANTHER" id="PTHR31511:SF12">
    <property type="entry name" value="RHO TERMINATION FACTOR N-TERMINAL DOMAIN-CONTAINING PROTEIN"/>
    <property type="match status" value="1"/>
</dbReference>
<dbReference type="SUPFAM" id="SSF53098">
    <property type="entry name" value="Ribonuclease H-like"/>
    <property type="match status" value="1"/>
</dbReference>
<accession>A0AAV8VAB0</accession>
<proteinExistence type="predicted"/>
<dbReference type="PROSITE" id="PS00116">
    <property type="entry name" value="DNA_POLYMERASE_B"/>
    <property type="match status" value="1"/>
</dbReference>
<gene>
    <name evidence="1" type="ORF">NQ315_003305</name>
</gene>
<dbReference type="Proteomes" id="UP001159042">
    <property type="component" value="Unassembled WGS sequence"/>
</dbReference>
<dbReference type="EMBL" id="JANEYG010000215">
    <property type="protein sequence ID" value="KAJ8911129.1"/>
    <property type="molecule type" value="Genomic_DNA"/>
</dbReference>
<protein>
    <recommendedName>
        <fullName evidence="3">DNA-directed DNA polymerase</fullName>
    </recommendedName>
</protein>
<dbReference type="AlphaFoldDB" id="A0AAV8VAB0"/>
<dbReference type="GO" id="GO:0071897">
    <property type="term" value="P:DNA biosynthetic process"/>
    <property type="evidence" value="ECO:0007669"/>
    <property type="project" value="UniProtKB-ARBA"/>
</dbReference>
<organism evidence="1 2">
    <name type="scientific">Exocentrus adspersus</name>
    <dbReference type="NCBI Taxonomy" id="1586481"/>
    <lineage>
        <taxon>Eukaryota</taxon>
        <taxon>Metazoa</taxon>
        <taxon>Ecdysozoa</taxon>
        <taxon>Arthropoda</taxon>
        <taxon>Hexapoda</taxon>
        <taxon>Insecta</taxon>
        <taxon>Pterygota</taxon>
        <taxon>Neoptera</taxon>
        <taxon>Endopterygota</taxon>
        <taxon>Coleoptera</taxon>
        <taxon>Polyphaga</taxon>
        <taxon>Cucujiformia</taxon>
        <taxon>Chrysomeloidea</taxon>
        <taxon>Cerambycidae</taxon>
        <taxon>Lamiinae</taxon>
        <taxon>Acanthocinini</taxon>
        <taxon>Exocentrus</taxon>
    </lineage>
</organism>
<dbReference type="GO" id="GO:0042575">
    <property type="term" value="C:DNA polymerase complex"/>
    <property type="evidence" value="ECO:0007669"/>
    <property type="project" value="UniProtKB-ARBA"/>
</dbReference>
<dbReference type="InterPro" id="IPR043502">
    <property type="entry name" value="DNA/RNA_pol_sf"/>
</dbReference>
<evidence type="ECO:0000313" key="2">
    <source>
        <dbReference type="Proteomes" id="UP001159042"/>
    </source>
</evidence>
<dbReference type="InterPro" id="IPR036397">
    <property type="entry name" value="RNaseH_sf"/>
</dbReference>
<sequence length="1257" mass="146423">MSFNNNRQQAKNIKCCNKLIPTNQIVAHRRTLAHRSQSCKPKCDGVEIINSAFKCRIISYRVHSERKHIDYDLFFKEVKEKVLNLLQDNITAHRSVKFNMEIFARYMLPTTEERSIKSFNSRNRILDEAMDFNEVYHEFVDSIISQTSEFEEKDSGWAIEEILYLEVNVNRNSPLRGSSYMKLPKFIENKKAVVNVHNQDQFCFAWAITSALYPARHHVNELSSYPHFSRVLNIEGMEFPVKLKDIKLFESMNNISVNVYGFESMFKDNRMQYEIVGPIRYAPRKLRYHVNLLLITSECCENHHCNKDCVKSHYCWIKDLSRLVSSQVSRNNHKIYFCDGCLQYFGSERLLLRHQSQDCNHICTTTPGDALRLDKFGKRVPENILKFENIEKQMKVPFVVYADFESVLKPMDTCEPSPTGSYTCKTFIHEPYSFAYLIKCSFDNSLSKMVIYRGKHAGKEFVKRLETDLIEIYNKYLKDVVPMSPLSVKEKEEFQRATTCGICGKPFGQGDIKTRDHCHLTGKKRSGAAHSICNLNYKLPGFVPIILHNLSGYDTHLFVKELFCSRDKVDVLAQSSEKYISFTKYLYVDDYENKDGVVKKKYLRMRFIDSFKFLSTSLENLASNLNDDQFQETRKYFPNRDQFQLIRQKGVFPYSFVTSLDKLNHETLPTKEDFYDKLNQEHISDSEYQRAQNTWNVFECQSLGDYSDIYLKSDVLMLCDVFENFRIISLDKYKLDPAQYYTAPGLSWDAMLKLTNIELELLTDVTMIQFFKKGIRGGISQCTGRKHIANNKFLPNYDPSEPSSFIAYLDATNLYGHSMSQCLPTGGFRWLTENEMLNFNVLDIPDEAPQGFALEVDVQYPEELHDDHSDLPFLAESIIPPGSKIKIPKLIPNLNNKKNYIIHYRNLKQAIRNGLKISKIHRVLQFNQSAWLKVYIDLNTKLRNGATSKFEKDLYKLMNNAIYGKTMENLDNRKDIKLVTHWESIRKSLGANALIARPNFKSCTIFSEDFVAIHMGKLKIHYNKPLYLGFSILELFKTVPYNFFYDIIKKKYRDNASLLYTDTDSLIVKVYTDNFYEFIKSNTHIFDTSNYKQGNKFGIPVTPSVLGNFKDEFPSDPLIEFYGTGAKAYYVKSLKTELKKAKGVKRNVIKKNLTSEDYKKIVELIFRKMNAFRSELHNMYTEIRNKVALSYHDDKRFIIPNTTKTLPWGHKDIEYFQTEPDKNLQYFVSSLAQTAGMNSNTNLAYLLRAFEELNDVI</sequence>
<dbReference type="InterPro" id="IPR017964">
    <property type="entry name" value="DNA-dir_DNA_pol_B_CS"/>
</dbReference>